<dbReference type="GO" id="GO:0046491">
    <property type="term" value="P:L-methylmalonyl-CoA metabolic process"/>
    <property type="evidence" value="ECO:0007669"/>
    <property type="project" value="TreeGrafter"/>
</dbReference>
<dbReference type="AlphaFoldDB" id="A0A250DRN4"/>
<dbReference type="EMBL" id="JAUSRR010000003">
    <property type="protein sequence ID" value="MDP9922771.1"/>
    <property type="molecule type" value="Genomic_DNA"/>
</dbReference>
<dbReference type="KEGG" id="vbo:CKY39_29775"/>
<gene>
    <name evidence="3" type="ORF">CKY39_29775</name>
    <name evidence="4" type="ORF">J2W25_001792</name>
</gene>
<dbReference type="InterPro" id="IPR051785">
    <property type="entry name" value="MMCE/EMCE_epimerase"/>
</dbReference>
<dbReference type="Proteomes" id="UP001244295">
    <property type="component" value="Unassembled WGS sequence"/>
</dbReference>
<dbReference type="RefSeq" id="WP_095746984.1">
    <property type="nucleotide sequence ID" value="NZ_CP023284.1"/>
</dbReference>
<protein>
    <submittedName>
        <fullName evidence="3">Glyoxalase</fullName>
    </submittedName>
    <submittedName>
        <fullName evidence="4">Methylmalonyl-CoA/ethylmalonyl-CoA epimerase</fullName>
        <ecNumber evidence="4">5.1.99.1</ecNumber>
    </submittedName>
</protein>
<evidence type="ECO:0000313" key="3">
    <source>
        <dbReference type="EMBL" id="ATA56944.1"/>
    </source>
</evidence>
<dbReference type="EMBL" id="CP023284">
    <property type="protein sequence ID" value="ATA56944.1"/>
    <property type="molecule type" value="Genomic_DNA"/>
</dbReference>
<keyword evidence="1" id="KW-0479">Metal-binding</keyword>
<dbReference type="PROSITE" id="PS51819">
    <property type="entry name" value="VOC"/>
    <property type="match status" value="1"/>
</dbReference>
<dbReference type="Pfam" id="PF00903">
    <property type="entry name" value="Glyoxalase"/>
    <property type="match status" value="1"/>
</dbReference>
<dbReference type="Proteomes" id="UP000217154">
    <property type="component" value="Chromosome"/>
</dbReference>
<dbReference type="PANTHER" id="PTHR43048">
    <property type="entry name" value="METHYLMALONYL-COA EPIMERASE"/>
    <property type="match status" value="1"/>
</dbReference>
<dbReference type="GO" id="GO:0046872">
    <property type="term" value="F:metal ion binding"/>
    <property type="evidence" value="ECO:0007669"/>
    <property type="project" value="UniProtKB-KW"/>
</dbReference>
<feature type="domain" description="VOC" evidence="2">
    <location>
        <begin position="3"/>
        <end position="126"/>
    </location>
</feature>
<dbReference type="GO" id="GO:0004493">
    <property type="term" value="F:methylmalonyl-CoA epimerase activity"/>
    <property type="evidence" value="ECO:0007669"/>
    <property type="project" value="UniProtKB-EC"/>
</dbReference>
<evidence type="ECO:0000313" key="4">
    <source>
        <dbReference type="EMBL" id="MDP9922771.1"/>
    </source>
</evidence>
<proteinExistence type="predicted"/>
<dbReference type="InterPro" id="IPR029068">
    <property type="entry name" value="Glyas_Bleomycin-R_OHBP_Dase"/>
</dbReference>
<dbReference type="PANTHER" id="PTHR43048:SF3">
    <property type="entry name" value="METHYLMALONYL-COA EPIMERASE, MITOCHONDRIAL"/>
    <property type="match status" value="1"/>
</dbReference>
<organism evidence="3 5">
    <name type="scientific">Variovorax boronicumulans</name>
    <dbReference type="NCBI Taxonomy" id="436515"/>
    <lineage>
        <taxon>Bacteria</taxon>
        <taxon>Pseudomonadati</taxon>
        <taxon>Pseudomonadota</taxon>
        <taxon>Betaproteobacteria</taxon>
        <taxon>Burkholderiales</taxon>
        <taxon>Comamonadaceae</taxon>
        <taxon>Variovorax</taxon>
    </lineage>
</organism>
<dbReference type="InterPro" id="IPR037523">
    <property type="entry name" value="VOC_core"/>
</dbReference>
<reference evidence="3 5" key="1">
    <citation type="submission" date="2017-09" db="EMBL/GenBank/DDBJ databases">
        <title>The diverse metabolic capabilities of V. boronicumulans make it an excellent choice for continued studies on novel biodegradation.</title>
        <authorList>
            <person name="Sun S."/>
        </authorList>
    </citation>
    <scope>NUCLEOTIDE SEQUENCE [LARGE SCALE GENOMIC DNA]</scope>
    <source>
        <strain evidence="3 5">J1</strain>
    </source>
</reference>
<dbReference type="CDD" id="cd06587">
    <property type="entry name" value="VOC"/>
    <property type="match status" value="1"/>
</dbReference>
<dbReference type="EC" id="5.1.99.1" evidence="4"/>
<sequence length="133" mass="14924">MAKLRHIALAVPDPQKAAKFYSEVFDLTIVEPTHSPIADGVYLTDGTICLALLNYKTDEAAGLEKGKDWIGTHHFGFWVDDLDAQRKAIEDNGGTFFMDLPHDKKSLYYEMKFRDLDGVVFDISEGGWVGARK</sequence>
<dbReference type="SUPFAM" id="SSF54593">
    <property type="entry name" value="Glyoxalase/Bleomycin resistance protein/Dihydroxybiphenyl dioxygenase"/>
    <property type="match status" value="1"/>
</dbReference>
<evidence type="ECO:0000256" key="1">
    <source>
        <dbReference type="ARBA" id="ARBA00022723"/>
    </source>
</evidence>
<name>A0A250DRN4_9BURK</name>
<dbReference type="InterPro" id="IPR004360">
    <property type="entry name" value="Glyas_Fos-R_dOase_dom"/>
</dbReference>
<evidence type="ECO:0000259" key="2">
    <source>
        <dbReference type="PROSITE" id="PS51819"/>
    </source>
</evidence>
<reference evidence="4" key="2">
    <citation type="submission" date="2023-07" db="EMBL/GenBank/DDBJ databases">
        <title>Sorghum-associated microbial communities from plants grown in Nebraska, USA.</title>
        <authorList>
            <person name="Schachtman D."/>
        </authorList>
    </citation>
    <scope>NUCLEOTIDE SEQUENCE</scope>
    <source>
        <strain evidence="4">DS2795</strain>
    </source>
</reference>
<keyword evidence="4" id="KW-0413">Isomerase</keyword>
<evidence type="ECO:0000313" key="5">
    <source>
        <dbReference type="Proteomes" id="UP000217154"/>
    </source>
</evidence>
<dbReference type="Gene3D" id="3.10.180.10">
    <property type="entry name" value="2,3-Dihydroxybiphenyl 1,2-Dioxygenase, domain 1"/>
    <property type="match status" value="1"/>
</dbReference>
<accession>A0A250DRN4</accession>